<keyword evidence="2" id="KW-1185">Reference proteome</keyword>
<dbReference type="EMBL" id="PDJK01000002">
    <property type="protein sequence ID" value="PFG48463.1"/>
    <property type="molecule type" value="Genomic_DNA"/>
</dbReference>
<name>A0A2A9FC02_9PSEU</name>
<dbReference type="AlphaFoldDB" id="A0A2A9FC02"/>
<dbReference type="Proteomes" id="UP000243542">
    <property type="component" value="Unassembled WGS sequence"/>
</dbReference>
<organism evidence="1 2">
    <name type="scientific">Amycolatopsis sulphurea</name>
    <dbReference type="NCBI Taxonomy" id="76022"/>
    <lineage>
        <taxon>Bacteria</taxon>
        <taxon>Bacillati</taxon>
        <taxon>Actinomycetota</taxon>
        <taxon>Actinomycetes</taxon>
        <taxon>Pseudonocardiales</taxon>
        <taxon>Pseudonocardiaceae</taxon>
        <taxon>Amycolatopsis</taxon>
    </lineage>
</organism>
<sequence length="75" mass="7975">MPKSDRAIAEAHAAAAREALEQGRSIADPIGLATAEALLAVFHQLKYMQEDSITLRGAADLANSMDALGRKLGER</sequence>
<gene>
    <name evidence="1" type="ORF">ATK36_3552</name>
</gene>
<accession>A0A2A9FC02</accession>
<protein>
    <submittedName>
        <fullName evidence="1">Uncharacterized protein</fullName>
    </submittedName>
</protein>
<proteinExistence type="predicted"/>
<evidence type="ECO:0000313" key="1">
    <source>
        <dbReference type="EMBL" id="PFG48463.1"/>
    </source>
</evidence>
<comment type="caution">
    <text evidence="1">The sequence shown here is derived from an EMBL/GenBank/DDBJ whole genome shotgun (WGS) entry which is preliminary data.</text>
</comment>
<reference evidence="1 2" key="1">
    <citation type="submission" date="2017-10" db="EMBL/GenBank/DDBJ databases">
        <title>Sequencing the genomes of 1000 actinobacteria strains.</title>
        <authorList>
            <person name="Klenk H.-P."/>
        </authorList>
    </citation>
    <scope>NUCLEOTIDE SEQUENCE [LARGE SCALE GENOMIC DNA]</scope>
    <source>
        <strain evidence="1 2">DSM 46092</strain>
    </source>
</reference>
<evidence type="ECO:0000313" key="2">
    <source>
        <dbReference type="Proteomes" id="UP000243542"/>
    </source>
</evidence>